<protein>
    <recommendedName>
        <fullName evidence="3">Flavin reductase</fullName>
    </recommendedName>
</protein>
<name>A0ABQ4EM11_9ACTN</name>
<dbReference type="Proteomes" id="UP000621500">
    <property type="component" value="Unassembled WGS sequence"/>
</dbReference>
<gene>
    <name evidence="1" type="ORF">Pma05_23580</name>
</gene>
<comment type="caution">
    <text evidence="1">The sequence shown here is derived from an EMBL/GenBank/DDBJ whole genome shotgun (WGS) entry which is preliminary data.</text>
</comment>
<proteinExistence type="predicted"/>
<dbReference type="EMBL" id="BONX01000012">
    <property type="protein sequence ID" value="GIG95785.1"/>
    <property type="molecule type" value="Genomic_DNA"/>
</dbReference>
<accession>A0ABQ4EM11</accession>
<evidence type="ECO:0008006" key="3">
    <source>
        <dbReference type="Google" id="ProtNLM"/>
    </source>
</evidence>
<keyword evidence="2" id="KW-1185">Reference proteome</keyword>
<evidence type="ECO:0000313" key="2">
    <source>
        <dbReference type="Proteomes" id="UP000621500"/>
    </source>
</evidence>
<sequence>MIGPSARWERFAARRRARAAGVAEHEPDERYNCQKCEYTPWPCSEARTRLLKSFGGDRMALMTYLGVHLTRALQALPDTHPALIVGQIVHWVPRRRH</sequence>
<evidence type="ECO:0000313" key="1">
    <source>
        <dbReference type="EMBL" id="GIG95785.1"/>
    </source>
</evidence>
<organism evidence="1 2">
    <name type="scientific">Plantactinospora mayteni</name>
    <dbReference type="NCBI Taxonomy" id="566021"/>
    <lineage>
        <taxon>Bacteria</taxon>
        <taxon>Bacillati</taxon>
        <taxon>Actinomycetota</taxon>
        <taxon>Actinomycetes</taxon>
        <taxon>Micromonosporales</taxon>
        <taxon>Micromonosporaceae</taxon>
        <taxon>Plantactinospora</taxon>
    </lineage>
</organism>
<reference evidence="1 2" key="1">
    <citation type="submission" date="2021-01" db="EMBL/GenBank/DDBJ databases">
        <title>Whole genome shotgun sequence of Plantactinospora mayteni NBRC 109088.</title>
        <authorList>
            <person name="Komaki H."/>
            <person name="Tamura T."/>
        </authorList>
    </citation>
    <scope>NUCLEOTIDE SEQUENCE [LARGE SCALE GENOMIC DNA]</scope>
    <source>
        <strain evidence="1 2">NBRC 109088</strain>
    </source>
</reference>